<keyword evidence="3" id="KW-1185">Reference proteome</keyword>
<proteinExistence type="predicted"/>
<comment type="caution">
    <text evidence="2">The sequence shown here is derived from an EMBL/GenBank/DDBJ whole genome shotgun (WGS) entry which is preliminary data.</text>
</comment>
<keyword evidence="1" id="KW-0812">Transmembrane</keyword>
<name>A0A2P8G1P6_9BACT</name>
<dbReference type="AlphaFoldDB" id="A0A2P8G1P6"/>
<protein>
    <submittedName>
        <fullName evidence="2">Uncharacterized protein</fullName>
    </submittedName>
</protein>
<keyword evidence="1" id="KW-0472">Membrane</keyword>
<evidence type="ECO:0000256" key="1">
    <source>
        <dbReference type="SAM" id="Phobius"/>
    </source>
</evidence>
<reference evidence="2 3" key="1">
    <citation type="submission" date="2018-03" db="EMBL/GenBank/DDBJ databases">
        <title>Genomic Encyclopedia of Archaeal and Bacterial Type Strains, Phase II (KMG-II): from individual species to whole genera.</title>
        <authorList>
            <person name="Goeker M."/>
        </authorList>
    </citation>
    <scope>NUCLEOTIDE SEQUENCE [LARGE SCALE GENOMIC DNA]</scope>
    <source>
        <strain evidence="2 3">DSM 29057</strain>
    </source>
</reference>
<sequence>MSQGLDLYHKKLLFRMERSVKLSKSAELPFLCGVIITITAGSLLWSSLIYCISLLF</sequence>
<evidence type="ECO:0000313" key="3">
    <source>
        <dbReference type="Proteomes" id="UP000241964"/>
    </source>
</evidence>
<keyword evidence="1" id="KW-1133">Transmembrane helix</keyword>
<organism evidence="2 3">
    <name type="scientific">Dyadobacter jiangsuensis</name>
    <dbReference type="NCBI Taxonomy" id="1591085"/>
    <lineage>
        <taxon>Bacteria</taxon>
        <taxon>Pseudomonadati</taxon>
        <taxon>Bacteroidota</taxon>
        <taxon>Cytophagia</taxon>
        <taxon>Cytophagales</taxon>
        <taxon>Spirosomataceae</taxon>
        <taxon>Dyadobacter</taxon>
    </lineage>
</organism>
<evidence type="ECO:0000313" key="2">
    <source>
        <dbReference type="EMBL" id="PSL27908.1"/>
    </source>
</evidence>
<dbReference type="Proteomes" id="UP000241964">
    <property type="component" value="Unassembled WGS sequence"/>
</dbReference>
<dbReference type="EMBL" id="PYAS01000007">
    <property type="protein sequence ID" value="PSL27908.1"/>
    <property type="molecule type" value="Genomic_DNA"/>
</dbReference>
<gene>
    <name evidence="2" type="ORF">CLV60_107173</name>
</gene>
<accession>A0A2P8G1P6</accession>
<feature type="transmembrane region" description="Helical" evidence="1">
    <location>
        <begin position="28"/>
        <end position="55"/>
    </location>
</feature>